<dbReference type="EMBL" id="CAEZTP010000076">
    <property type="protein sequence ID" value="CAB4576799.1"/>
    <property type="molecule type" value="Genomic_DNA"/>
</dbReference>
<feature type="transmembrane region" description="Helical" evidence="1">
    <location>
        <begin position="380"/>
        <end position="398"/>
    </location>
</feature>
<keyword evidence="1" id="KW-1133">Transmembrane helix</keyword>
<feature type="transmembrane region" description="Helical" evidence="1">
    <location>
        <begin position="43"/>
        <end position="67"/>
    </location>
</feature>
<evidence type="ECO:0000313" key="2">
    <source>
        <dbReference type="EMBL" id="CAB4576799.1"/>
    </source>
</evidence>
<feature type="transmembrane region" description="Helical" evidence="1">
    <location>
        <begin position="244"/>
        <end position="263"/>
    </location>
</feature>
<reference evidence="2" key="1">
    <citation type="submission" date="2020-05" db="EMBL/GenBank/DDBJ databases">
        <authorList>
            <person name="Chiriac C."/>
            <person name="Salcher M."/>
            <person name="Ghai R."/>
            <person name="Kavagutti S V."/>
        </authorList>
    </citation>
    <scope>NUCLEOTIDE SEQUENCE</scope>
</reference>
<evidence type="ECO:0000256" key="1">
    <source>
        <dbReference type="SAM" id="Phobius"/>
    </source>
</evidence>
<gene>
    <name evidence="2" type="ORF">UFOPK1698_00875</name>
</gene>
<keyword evidence="1" id="KW-0472">Membrane</keyword>
<dbReference type="Pfam" id="PF03594">
    <property type="entry name" value="BenE"/>
    <property type="match status" value="1"/>
</dbReference>
<feature type="transmembrane region" description="Helical" evidence="1">
    <location>
        <begin position="159"/>
        <end position="177"/>
    </location>
</feature>
<protein>
    <submittedName>
        <fullName evidence="2">Unannotated protein</fullName>
    </submittedName>
</protein>
<dbReference type="GO" id="GO:0042925">
    <property type="term" value="F:benzoate transmembrane transporter activity"/>
    <property type="evidence" value="ECO:0007669"/>
    <property type="project" value="InterPro"/>
</dbReference>
<dbReference type="AlphaFoldDB" id="A0A6J6EN50"/>
<feature type="transmembrane region" description="Helical" evidence="1">
    <location>
        <begin position="206"/>
        <end position="224"/>
    </location>
</feature>
<dbReference type="PANTHER" id="PTHR30199:SF0">
    <property type="entry name" value="INNER MEMBRANE PROTEIN YDCO"/>
    <property type="match status" value="1"/>
</dbReference>
<keyword evidence="1" id="KW-0812">Transmembrane</keyword>
<feature type="transmembrane region" description="Helical" evidence="1">
    <location>
        <begin position="183"/>
        <end position="199"/>
    </location>
</feature>
<feature type="transmembrane region" description="Helical" evidence="1">
    <location>
        <begin position="129"/>
        <end position="147"/>
    </location>
</feature>
<organism evidence="2">
    <name type="scientific">freshwater metagenome</name>
    <dbReference type="NCBI Taxonomy" id="449393"/>
    <lineage>
        <taxon>unclassified sequences</taxon>
        <taxon>metagenomes</taxon>
        <taxon>ecological metagenomes</taxon>
    </lineage>
</organism>
<dbReference type="PANTHER" id="PTHR30199">
    <property type="entry name" value="MFS FAMILY TRANSPORTER, PREDICTED SUBSTRATE BENZOATE"/>
    <property type="match status" value="1"/>
</dbReference>
<feature type="transmembrane region" description="Helical" evidence="1">
    <location>
        <begin position="323"/>
        <end position="344"/>
    </location>
</feature>
<sequence length="423" mass="45241">MGLVEGFSRSTLRQMTELYEGTTKNGLGAVLSNLKSFPKDATLGTLVSGFLVVLVAVTGPIVIQLTAAKNGSFTDAQTSNWIFITWLTSGLFGLFLSLRFRMPMIGSPSTASMVLLVTSLQAHSINEAVASYIIVAVTFIIIGATGAMRKIMKFIPHEIIMAMLAGVLFQFGVQIFTSFTAEPWLVFIMVLVFFVARRLNVRTPVVPVFIVGIVLTVALGKLQFNGADLFWVHPQFIQPDFTWASAINLALPMVLATLATQYAPGFTVLRSAKYQPPIKYSILTGGFISLFTAPFGNTGVNTSTITANIAVGEHADPDKTTRYTAGVLCGIFYITAAVFTIPIIDLFNMLPPAMIATIAGLALMPALANSLHESVAGVQGREVAMATLLITISGIQPLGLGSPFWGLVAGVVLSAIPLRTLKN</sequence>
<dbReference type="NCBIfam" id="TIGR00843">
    <property type="entry name" value="benE"/>
    <property type="match status" value="1"/>
</dbReference>
<proteinExistence type="predicted"/>
<accession>A0A6J6EN50</accession>
<name>A0A6J6EN50_9ZZZZ</name>
<dbReference type="GO" id="GO:0005886">
    <property type="term" value="C:plasma membrane"/>
    <property type="evidence" value="ECO:0007669"/>
    <property type="project" value="TreeGrafter"/>
</dbReference>
<dbReference type="InterPro" id="IPR004711">
    <property type="entry name" value="Benzoate_Transporter"/>
</dbReference>
<feature type="transmembrane region" description="Helical" evidence="1">
    <location>
        <begin position="79"/>
        <end position="98"/>
    </location>
</feature>
<feature type="transmembrane region" description="Helical" evidence="1">
    <location>
        <begin position="350"/>
        <end position="368"/>
    </location>
</feature>